<evidence type="ECO:0000256" key="6">
    <source>
        <dbReference type="ARBA" id="ARBA00022832"/>
    </source>
</evidence>
<dbReference type="PANTHER" id="PTHR10655:SF17">
    <property type="entry name" value="LYSOPHOSPHOLIPASE-LIKE PROTEIN 1"/>
    <property type="match status" value="1"/>
</dbReference>
<dbReference type="Proteomes" id="UP001152885">
    <property type="component" value="Unassembled WGS sequence"/>
</dbReference>
<protein>
    <recommendedName>
        <fullName evidence="3">Acyl-protein thioesterase 1</fullName>
        <ecNumber evidence="2">3.1.2.22</ecNumber>
    </recommendedName>
    <alternativeName>
        <fullName evidence="8">Palmitoyl-protein hydrolase</fullName>
    </alternativeName>
</protein>
<name>A0A9W4TYV9_9ASCO</name>
<dbReference type="GO" id="GO:0005737">
    <property type="term" value="C:cytoplasm"/>
    <property type="evidence" value="ECO:0007669"/>
    <property type="project" value="TreeGrafter"/>
</dbReference>
<keyword evidence="6" id="KW-0443">Lipid metabolism</keyword>
<dbReference type="PANTHER" id="PTHR10655">
    <property type="entry name" value="LYSOPHOSPHOLIPASE-RELATED"/>
    <property type="match status" value="1"/>
</dbReference>
<evidence type="ECO:0000256" key="3">
    <source>
        <dbReference type="ARBA" id="ARBA00014923"/>
    </source>
</evidence>
<evidence type="ECO:0000256" key="8">
    <source>
        <dbReference type="ARBA" id="ARBA00031195"/>
    </source>
</evidence>
<dbReference type="SUPFAM" id="SSF53474">
    <property type="entry name" value="alpha/beta-Hydrolases"/>
    <property type="match status" value="1"/>
</dbReference>
<evidence type="ECO:0000259" key="10">
    <source>
        <dbReference type="Pfam" id="PF02230"/>
    </source>
</evidence>
<evidence type="ECO:0000313" key="11">
    <source>
        <dbReference type="EMBL" id="CAI5759712.1"/>
    </source>
</evidence>
<evidence type="ECO:0000256" key="2">
    <source>
        <dbReference type="ARBA" id="ARBA00012423"/>
    </source>
</evidence>
<comment type="caution">
    <text evidence="11">The sequence shown here is derived from an EMBL/GenBank/DDBJ whole genome shotgun (WGS) entry which is preliminary data.</text>
</comment>
<gene>
    <name evidence="11" type="ORF">CANVERA_P4223</name>
</gene>
<dbReference type="EC" id="3.1.2.22" evidence="2"/>
<comment type="similarity">
    <text evidence="1">Belongs to the AB hydrolase superfamily. AB hydrolase 2 family.</text>
</comment>
<evidence type="ECO:0000256" key="5">
    <source>
        <dbReference type="ARBA" id="ARBA00022801"/>
    </source>
</evidence>
<dbReference type="EMBL" id="CANTUO010000005">
    <property type="protein sequence ID" value="CAI5759712.1"/>
    <property type="molecule type" value="Genomic_DNA"/>
</dbReference>
<dbReference type="Gene3D" id="3.40.50.1820">
    <property type="entry name" value="alpha/beta hydrolase"/>
    <property type="match status" value="1"/>
</dbReference>
<keyword evidence="12" id="KW-1185">Reference proteome</keyword>
<dbReference type="InterPro" id="IPR003140">
    <property type="entry name" value="PLipase/COase/thioEstase"/>
</dbReference>
<dbReference type="GO" id="GO:0052689">
    <property type="term" value="F:carboxylic ester hydrolase activity"/>
    <property type="evidence" value="ECO:0007669"/>
    <property type="project" value="UniProtKB-KW"/>
</dbReference>
<comment type="function">
    <text evidence="7">Hydrolyzes fatty acids from S-acylated cysteine residues in proteins with a strong preference for palmitoylated G-alpha proteins over other acyl substrates. Mediates the deacylation of G-alpha proteins such as GPA1 in vivo, but has weak or no activity toward palmitoylated Ras proteins. Has weak lysophospholipase activity in vitro; however such activity may not exist in vivo.</text>
</comment>
<dbReference type="InterPro" id="IPR029058">
    <property type="entry name" value="AB_hydrolase_fold"/>
</dbReference>
<dbReference type="InterPro" id="IPR050565">
    <property type="entry name" value="LYPA1-2/EST-like"/>
</dbReference>
<keyword evidence="4" id="KW-0719">Serine esterase</keyword>
<reference evidence="11" key="1">
    <citation type="submission" date="2022-12" db="EMBL/GenBank/DDBJ databases">
        <authorList>
            <person name="Brejova B."/>
        </authorList>
    </citation>
    <scope>NUCLEOTIDE SEQUENCE</scope>
</reference>
<proteinExistence type="inferred from homology"/>
<keyword evidence="5" id="KW-0378">Hydrolase</keyword>
<organism evidence="11 12">
    <name type="scientific">Candida verbasci</name>
    <dbReference type="NCBI Taxonomy" id="1227364"/>
    <lineage>
        <taxon>Eukaryota</taxon>
        <taxon>Fungi</taxon>
        <taxon>Dikarya</taxon>
        <taxon>Ascomycota</taxon>
        <taxon>Saccharomycotina</taxon>
        <taxon>Pichiomycetes</taxon>
        <taxon>Debaryomycetaceae</taxon>
        <taxon>Candida/Lodderomyces clade</taxon>
        <taxon>Candida</taxon>
    </lineage>
</organism>
<dbReference type="Pfam" id="PF02230">
    <property type="entry name" value="Abhydrolase_2"/>
    <property type="match status" value="1"/>
</dbReference>
<evidence type="ECO:0000256" key="7">
    <source>
        <dbReference type="ARBA" id="ARBA00029392"/>
    </source>
</evidence>
<keyword evidence="6" id="KW-0276">Fatty acid metabolism</keyword>
<comment type="catalytic activity">
    <reaction evidence="9">
        <text>S-hexadecanoyl-L-cysteinyl-[protein] + H2O = L-cysteinyl-[protein] + hexadecanoate + H(+)</text>
        <dbReference type="Rhea" id="RHEA:19233"/>
        <dbReference type="Rhea" id="RHEA-COMP:10131"/>
        <dbReference type="Rhea" id="RHEA-COMP:11032"/>
        <dbReference type="ChEBI" id="CHEBI:7896"/>
        <dbReference type="ChEBI" id="CHEBI:15377"/>
        <dbReference type="ChEBI" id="CHEBI:15378"/>
        <dbReference type="ChEBI" id="CHEBI:29950"/>
        <dbReference type="ChEBI" id="CHEBI:74151"/>
        <dbReference type="EC" id="3.1.2.22"/>
    </reaction>
</comment>
<dbReference type="GO" id="GO:0006631">
    <property type="term" value="P:fatty acid metabolic process"/>
    <property type="evidence" value="ECO:0007669"/>
    <property type="project" value="UniProtKB-KW"/>
</dbReference>
<feature type="domain" description="Phospholipase/carboxylesterase/thioesterase" evidence="10">
    <location>
        <begin position="12"/>
        <end position="223"/>
    </location>
</feature>
<evidence type="ECO:0000256" key="4">
    <source>
        <dbReference type="ARBA" id="ARBA00022487"/>
    </source>
</evidence>
<dbReference type="AlphaFoldDB" id="A0A9W4TYV9"/>
<evidence type="ECO:0000313" key="12">
    <source>
        <dbReference type="Proteomes" id="UP001152885"/>
    </source>
</evidence>
<dbReference type="GO" id="GO:0008474">
    <property type="term" value="F:palmitoyl-(protein) hydrolase activity"/>
    <property type="evidence" value="ECO:0007669"/>
    <property type="project" value="UniProtKB-EC"/>
</dbReference>
<accession>A0A9W4TYV9</accession>
<evidence type="ECO:0000256" key="1">
    <source>
        <dbReference type="ARBA" id="ARBA00006499"/>
    </source>
</evidence>
<sequence length="226" mass="25116">MMSSLSAVRINNQAKSAIIFLHGLGDTGNGWSFLPQVIQQTKLVQEPINYIFPNAPSIPITVNNGYIMPGWFDIYEFGNPNAKQDIQGFFKSCDVLKSLIKEQIDKYDIKPEKIIIGGFSQGAAVSLATISLLDFKIGGCIALSGFCPVKDELKPKINSANFDTPIFQGHGTVDPIVNFDYGKKTSELYKSWGFKDLKFHEYDGVAHSASEEELIDVIRFIKNILE</sequence>
<evidence type="ECO:0000256" key="9">
    <source>
        <dbReference type="ARBA" id="ARBA00047337"/>
    </source>
</evidence>
<dbReference type="OrthoDB" id="2418081at2759"/>